<dbReference type="EMBL" id="LCJB01000074">
    <property type="protein sequence ID" value="KKT68567.1"/>
    <property type="molecule type" value="Genomic_DNA"/>
</dbReference>
<accession>A0A0G1LIA6</accession>
<dbReference type="AlphaFoldDB" id="A0A0G1LIA6"/>
<name>A0A0G1LIA6_9BACT</name>
<evidence type="ECO:0000313" key="2">
    <source>
        <dbReference type="Proteomes" id="UP000034154"/>
    </source>
</evidence>
<proteinExistence type="predicted"/>
<evidence type="ECO:0000313" key="1">
    <source>
        <dbReference type="EMBL" id="KKT68567.1"/>
    </source>
</evidence>
<sequence length="206" mass="21932">MRVQRQHRWGWPARIEEEGFVLDSPSLTLEVAVLDSGGGGRADELVELGDLGFELGNLEVCRLETCCGRQGLLPGCGLGGLGLGESLLNRGHLFWGALFGLLEPGQGVILGHGRFEGLGGSVVDPQDATLISEALALGLDPAELLLGRGLRSYELAADGLLEGGLVELVVGQGRGGEENSKEEEETPHLYRASWGCELRNSLKDNF</sequence>
<gene>
    <name evidence="1" type="ORF">UW63_C0074G0007</name>
</gene>
<protein>
    <submittedName>
        <fullName evidence="1">Uncharacterized protein</fullName>
    </submittedName>
</protein>
<dbReference type="Proteomes" id="UP000034154">
    <property type="component" value="Unassembled WGS sequence"/>
</dbReference>
<comment type="caution">
    <text evidence="1">The sequence shown here is derived from an EMBL/GenBank/DDBJ whole genome shotgun (WGS) entry which is preliminary data.</text>
</comment>
<organism evidence="1 2">
    <name type="scientific">Candidatus Uhrbacteria bacterium GW2011_GWF2_44_350</name>
    <dbReference type="NCBI Taxonomy" id="1619000"/>
    <lineage>
        <taxon>Bacteria</taxon>
        <taxon>Candidatus Uhriibacteriota</taxon>
    </lineage>
</organism>
<reference evidence="1 2" key="1">
    <citation type="journal article" date="2015" name="Nature">
        <title>rRNA introns, odd ribosomes, and small enigmatic genomes across a large radiation of phyla.</title>
        <authorList>
            <person name="Brown C.T."/>
            <person name="Hug L.A."/>
            <person name="Thomas B.C."/>
            <person name="Sharon I."/>
            <person name="Castelle C.J."/>
            <person name="Singh A."/>
            <person name="Wilkins M.J."/>
            <person name="Williams K.H."/>
            <person name="Banfield J.F."/>
        </authorList>
    </citation>
    <scope>NUCLEOTIDE SEQUENCE [LARGE SCALE GENOMIC DNA]</scope>
</reference>